<dbReference type="EMBL" id="JBHTBR010000007">
    <property type="protein sequence ID" value="MFC7292867.1"/>
    <property type="molecule type" value="Genomic_DNA"/>
</dbReference>
<keyword evidence="3" id="KW-1185">Reference proteome</keyword>
<accession>A0ABW2IP71</accession>
<sequence>MRPAAYLVICIAFFLSGACGVADKSTQDSQLENQFNCGTQFIKETSTIRHCGLIDYKLLQYLKNEKDTRTLLLTSEGGQILDAISLSKYLDEYKIRLIIEGYCLSACATFLVAGTDLVTIQSNSILGFHHSTTSLAMRGTQNGLLNEGQLKRIHEEFVQPEISFFEENNISTAWLFEPDLRTKPSCVKRNLRFSDEVPIIDYRARHRFWVPSIPTLKKLNPTLILEGNAQTHDAVQTIANTHLLLKGQALLYGNPENLEFNPDDINLLSQLPFCS</sequence>
<gene>
    <name evidence="2" type="ORF">ACFQS8_14645</name>
</gene>
<feature type="signal peptide" evidence="1">
    <location>
        <begin position="1"/>
        <end position="21"/>
    </location>
</feature>
<dbReference type="Gene3D" id="3.90.226.10">
    <property type="entry name" value="2-enoyl-CoA Hydratase, Chain A, domain 1"/>
    <property type="match status" value="1"/>
</dbReference>
<reference evidence="3" key="1">
    <citation type="journal article" date="2019" name="Int. J. Syst. Evol. Microbiol.">
        <title>The Global Catalogue of Microorganisms (GCM) 10K type strain sequencing project: providing services to taxonomists for standard genome sequencing and annotation.</title>
        <authorList>
            <consortium name="The Broad Institute Genomics Platform"/>
            <consortium name="The Broad Institute Genome Sequencing Center for Infectious Disease"/>
            <person name="Wu L."/>
            <person name="Ma J."/>
        </authorList>
    </citation>
    <scope>NUCLEOTIDE SEQUENCE [LARGE SCALE GENOMIC DNA]</scope>
    <source>
        <strain evidence="3">CCUG 51308</strain>
    </source>
</reference>
<keyword evidence="1" id="KW-0732">Signal</keyword>
<dbReference type="RefSeq" id="WP_382168727.1">
    <property type="nucleotide sequence ID" value="NZ_JBHTBR010000007.1"/>
</dbReference>
<dbReference type="PROSITE" id="PS51257">
    <property type="entry name" value="PROKAR_LIPOPROTEIN"/>
    <property type="match status" value="1"/>
</dbReference>
<evidence type="ECO:0000313" key="2">
    <source>
        <dbReference type="EMBL" id="MFC7292867.1"/>
    </source>
</evidence>
<protein>
    <submittedName>
        <fullName evidence="2">Uncharacterized protein</fullName>
    </submittedName>
</protein>
<evidence type="ECO:0000256" key="1">
    <source>
        <dbReference type="SAM" id="SignalP"/>
    </source>
</evidence>
<dbReference type="InterPro" id="IPR029045">
    <property type="entry name" value="ClpP/crotonase-like_dom_sf"/>
</dbReference>
<proteinExistence type="predicted"/>
<feature type="chain" id="PRO_5045811008" evidence="1">
    <location>
        <begin position="22"/>
        <end position="275"/>
    </location>
</feature>
<comment type="caution">
    <text evidence="2">The sequence shown here is derived from an EMBL/GenBank/DDBJ whole genome shotgun (WGS) entry which is preliminary data.</text>
</comment>
<organism evidence="2 3">
    <name type="scientific">Hirschia litorea</name>
    <dbReference type="NCBI Taxonomy" id="1199156"/>
    <lineage>
        <taxon>Bacteria</taxon>
        <taxon>Pseudomonadati</taxon>
        <taxon>Pseudomonadota</taxon>
        <taxon>Alphaproteobacteria</taxon>
        <taxon>Hyphomonadales</taxon>
        <taxon>Hyphomonadaceae</taxon>
        <taxon>Hirschia</taxon>
    </lineage>
</organism>
<evidence type="ECO:0000313" key="3">
    <source>
        <dbReference type="Proteomes" id="UP001596492"/>
    </source>
</evidence>
<dbReference type="SUPFAM" id="SSF52096">
    <property type="entry name" value="ClpP/crotonase"/>
    <property type="match status" value="1"/>
</dbReference>
<name>A0ABW2IP71_9PROT</name>
<dbReference type="Proteomes" id="UP001596492">
    <property type="component" value="Unassembled WGS sequence"/>
</dbReference>